<name>A0A1G2RDW7_9BACT</name>
<comment type="similarity">
    <text evidence="2 6">Belongs to the FKBP-type PPIase family.</text>
</comment>
<evidence type="ECO:0000256" key="2">
    <source>
        <dbReference type="ARBA" id="ARBA00006577"/>
    </source>
</evidence>
<dbReference type="GO" id="GO:0003755">
    <property type="term" value="F:peptidyl-prolyl cis-trans isomerase activity"/>
    <property type="evidence" value="ECO:0007669"/>
    <property type="project" value="UniProtKB-UniRule"/>
</dbReference>
<dbReference type="EC" id="5.2.1.8" evidence="6"/>
<proteinExistence type="inferred from homology"/>
<dbReference type="Proteomes" id="UP000177078">
    <property type="component" value="Unassembled WGS sequence"/>
</dbReference>
<gene>
    <name evidence="8" type="ORF">A3F15_02095</name>
</gene>
<comment type="catalytic activity">
    <reaction evidence="1 5 6">
        <text>[protein]-peptidylproline (omega=180) = [protein]-peptidylproline (omega=0)</text>
        <dbReference type="Rhea" id="RHEA:16237"/>
        <dbReference type="Rhea" id="RHEA-COMP:10747"/>
        <dbReference type="Rhea" id="RHEA-COMP:10748"/>
        <dbReference type="ChEBI" id="CHEBI:83833"/>
        <dbReference type="ChEBI" id="CHEBI:83834"/>
        <dbReference type="EC" id="5.2.1.8"/>
    </reaction>
</comment>
<keyword evidence="4 5" id="KW-0413">Isomerase</keyword>
<evidence type="ECO:0000259" key="7">
    <source>
        <dbReference type="PROSITE" id="PS50059"/>
    </source>
</evidence>
<feature type="domain" description="PPIase FKBP-type" evidence="7">
    <location>
        <begin position="27"/>
        <end position="115"/>
    </location>
</feature>
<dbReference type="InterPro" id="IPR046357">
    <property type="entry name" value="PPIase_dom_sf"/>
</dbReference>
<dbReference type="InterPro" id="IPR001179">
    <property type="entry name" value="PPIase_FKBP_dom"/>
</dbReference>
<dbReference type="Gene3D" id="3.10.50.40">
    <property type="match status" value="1"/>
</dbReference>
<evidence type="ECO:0000256" key="3">
    <source>
        <dbReference type="ARBA" id="ARBA00023110"/>
    </source>
</evidence>
<evidence type="ECO:0000256" key="1">
    <source>
        <dbReference type="ARBA" id="ARBA00000971"/>
    </source>
</evidence>
<keyword evidence="3 5" id="KW-0697">Rotamase</keyword>
<sequence>MNKEIVTENGLKIQDIKTGDGGEAENGNTVTAHYTGMLLDGTKFDSSLDRGTPFSFQLGSGQVIAGWDRGVLGMKAGGKRKLTIPPDLAYGEQGIPGAIPPNATLIFEIELLSVQ</sequence>
<evidence type="ECO:0000256" key="5">
    <source>
        <dbReference type="PROSITE-ProRule" id="PRU00277"/>
    </source>
</evidence>
<dbReference type="Pfam" id="PF00254">
    <property type="entry name" value="FKBP_C"/>
    <property type="match status" value="1"/>
</dbReference>
<protein>
    <recommendedName>
        <fullName evidence="6">Peptidyl-prolyl cis-trans isomerase</fullName>
        <ecNumber evidence="6">5.2.1.8</ecNumber>
    </recommendedName>
</protein>
<dbReference type="PROSITE" id="PS50059">
    <property type="entry name" value="FKBP_PPIASE"/>
    <property type="match status" value="1"/>
</dbReference>
<accession>A0A1G2RDW7</accession>
<comment type="caution">
    <text evidence="8">The sequence shown here is derived from an EMBL/GenBank/DDBJ whole genome shotgun (WGS) entry which is preliminary data.</text>
</comment>
<dbReference type="STRING" id="1802457.A3F15_02095"/>
<evidence type="ECO:0000256" key="4">
    <source>
        <dbReference type="ARBA" id="ARBA00023235"/>
    </source>
</evidence>
<evidence type="ECO:0000313" key="9">
    <source>
        <dbReference type="Proteomes" id="UP000177078"/>
    </source>
</evidence>
<dbReference type="SUPFAM" id="SSF54534">
    <property type="entry name" value="FKBP-like"/>
    <property type="match status" value="1"/>
</dbReference>
<organism evidence="8 9">
    <name type="scientific">Candidatus Wildermuthbacteria bacterium RIFCSPHIGHO2_12_FULL_40_12</name>
    <dbReference type="NCBI Taxonomy" id="1802457"/>
    <lineage>
        <taxon>Bacteria</taxon>
        <taxon>Candidatus Wildermuthiibacteriota</taxon>
    </lineage>
</organism>
<evidence type="ECO:0000256" key="6">
    <source>
        <dbReference type="RuleBase" id="RU003915"/>
    </source>
</evidence>
<dbReference type="AlphaFoldDB" id="A0A1G2RDW7"/>
<dbReference type="PANTHER" id="PTHR43811:SF19">
    <property type="entry name" value="39 KDA FK506-BINDING NUCLEAR PROTEIN"/>
    <property type="match status" value="1"/>
</dbReference>
<reference evidence="8 9" key="1">
    <citation type="journal article" date="2016" name="Nat. Commun.">
        <title>Thousands of microbial genomes shed light on interconnected biogeochemical processes in an aquifer system.</title>
        <authorList>
            <person name="Anantharaman K."/>
            <person name="Brown C.T."/>
            <person name="Hug L.A."/>
            <person name="Sharon I."/>
            <person name="Castelle C.J."/>
            <person name="Probst A.J."/>
            <person name="Thomas B.C."/>
            <person name="Singh A."/>
            <person name="Wilkins M.J."/>
            <person name="Karaoz U."/>
            <person name="Brodie E.L."/>
            <person name="Williams K.H."/>
            <person name="Hubbard S.S."/>
            <person name="Banfield J.F."/>
        </authorList>
    </citation>
    <scope>NUCLEOTIDE SEQUENCE [LARGE SCALE GENOMIC DNA]</scope>
</reference>
<dbReference type="EMBL" id="MHUC01000015">
    <property type="protein sequence ID" value="OHA70947.1"/>
    <property type="molecule type" value="Genomic_DNA"/>
</dbReference>
<evidence type="ECO:0000313" key="8">
    <source>
        <dbReference type="EMBL" id="OHA70947.1"/>
    </source>
</evidence>
<dbReference type="PANTHER" id="PTHR43811">
    <property type="entry name" value="FKBP-TYPE PEPTIDYL-PROLYL CIS-TRANS ISOMERASE FKPA"/>
    <property type="match status" value="1"/>
</dbReference>
<dbReference type="FunFam" id="3.10.50.40:FF:000006">
    <property type="entry name" value="Peptidyl-prolyl cis-trans isomerase"/>
    <property type="match status" value="1"/>
</dbReference>